<accession>A0AAD7RPM1</accession>
<gene>
    <name evidence="2" type="ORF">AAFF_G00148200</name>
</gene>
<feature type="non-terminal residue" evidence="2">
    <location>
        <position position="1"/>
    </location>
</feature>
<comment type="caution">
    <text evidence="2">The sequence shown here is derived from an EMBL/GenBank/DDBJ whole genome shotgun (WGS) entry which is preliminary data.</text>
</comment>
<keyword evidence="3" id="KW-1185">Reference proteome</keyword>
<protein>
    <submittedName>
        <fullName evidence="2">Uncharacterized protein</fullName>
    </submittedName>
</protein>
<evidence type="ECO:0000256" key="1">
    <source>
        <dbReference type="SAM" id="MobiDB-lite"/>
    </source>
</evidence>
<name>A0AAD7RPM1_9TELE</name>
<sequence length="122" mass="14045">QGSRLTPSRRPGDDKICIWDEQKSSPGRSRDEEDFFFPLVKCQLSRLSVRISLSLANGARLLSARLLDSGIRPLHETRENIRMFNKSSRGTGHPLSQGSTRKHVALFEEDKHSRRRWRTDTD</sequence>
<evidence type="ECO:0000313" key="2">
    <source>
        <dbReference type="EMBL" id="KAJ8388029.1"/>
    </source>
</evidence>
<dbReference type="Proteomes" id="UP001221898">
    <property type="component" value="Unassembled WGS sequence"/>
</dbReference>
<feature type="region of interest" description="Disordered" evidence="1">
    <location>
        <begin position="1"/>
        <end position="31"/>
    </location>
</feature>
<dbReference type="EMBL" id="JAINUG010000202">
    <property type="protein sequence ID" value="KAJ8388029.1"/>
    <property type="molecule type" value="Genomic_DNA"/>
</dbReference>
<proteinExistence type="predicted"/>
<feature type="compositionally biased region" description="Polar residues" evidence="1">
    <location>
        <begin position="85"/>
        <end position="99"/>
    </location>
</feature>
<feature type="compositionally biased region" description="Basic and acidic residues" evidence="1">
    <location>
        <begin position="10"/>
        <end position="31"/>
    </location>
</feature>
<reference evidence="2" key="1">
    <citation type="journal article" date="2023" name="Science">
        <title>Genome structures resolve the early diversification of teleost fishes.</title>
        <authorList>
            <person name="Parey E."/>
            <person name="Louis A."/>
            <person name="Montfort J."/>
            <person name="Bouchez O."/>
            <person name="Roques C."/>
            <person name="Iampietro C."/>
            <person name="Lluch J."/>
            <person name="Castinel A."/>
            <person name="Donnadieu C."/>
            <person name="Desvignes T."/>
            <person name="Floi Bucao C."/>
            <person name="Jouanno E."/>
            <person name="Wen M."/>
            <person name="Mejri S."/>
            <person name="Dirks R."/>
            <person name="Jansen H."/>
            <person name="Henkel C."/>
            <person name="Chen W.J."/>
            <person name="Zahm M."/>
            <person name="Cabau C."/>
            <person name="Klopp C."/>
            <person name="Thompson A.W."/>
            <person name="Robinson-Rechavi M."/>
            <person name="Braasch I."/>
            <person name="Lecointre G."/>
            <person name="Bobe J."/>
            <person name="Postlethwait J.H."/>
            <person name="Berthelot C."/>
            <person name="Roest Crollius H."/>
            <person name="Guiguen Y."/>
        </authorList>
    </citation>
    <scope>NUCLEOTIDE SEQUENCE</scope>
    <source>
        <strain evidence="2">NC1722</strain>
    </source>
</reference>
<feature type="region of interest" description="Disordered" evidence="1">
    <location>
        <begin position="83"/>
        <end position="105"/>
    </location>
</feature>
<organism evidence="2 3">
    <name type="scientific">Aldrovandia affinis</name>
    <dbReference type="NCBI Taxonomy" id="143900"/>
    <lineage>
        <taxon>Eukaryota</taxon>
        <taxon>Metazoa</taxon>
        <taxon>Chordata</taxon>
        <taxon>Craniata</taxon>
        <taxon>Vertebrata</taxon>
        <taxon>Euteleostomi</taxon>
        <taxon>Actinopterygii</taxon>
        <taxon>Neopterygii</taxon>
        <taxon>Teleostei</taxon>
        <taxon>Notacanthiformes</taxon>
        <taxon>Halosauridae</taxon>
        <taxon>Aldrovandia</taxon>
    </lineage>
</organism>
<evidence type="ECO:0000313" key="3">
    <source>
        <dbReference type="Proteomes" id="UP001221898"/>
    </source>
</evidence>
<dbReference type="AlphaFoldDB" id="A0AAD7RPM1"/>